<gene>
    <name evidence="8" type="ORF">BC643_3331</name>
</gene>
<protein>
    <submittedName>
        <fullName evidence="8">Putative outer membrane starch-binding protein</fullName>
    </submittedName>
</protein>
<keyword evidence="3" id="KW-0732">Signal</keyword>
<dbReference type="OrthoDB" id="5694214at2"/>
<dbReference type="InterPro" id="IPR012944">
    <property type="entry name" value="SusD_RagB_dom"/>
</dbReference>
<evidence type="ECO:0000256" key="4">
    <source>
        <dbReference type="ARBA" id="ARBA00023136"/>
    </source>
</evidence>
<evidence type="ECO:0000256" key="3">
    <source>
        <dbReference type="ARBA" id="ARBA00022729"/>
    </source>
</evidence>
<evidence type="ECO:0000313" key="8">
    <source>
        <dbReference type="EMBL" id="RKD88188.1"/>
    </source>
</evidence>
<evidence type="ECO:0000256" key="5">
    <source>
        <dbReference type="ARBA" id="ARBA00023237"/>
    </source>
</evidence>
<evidence type="ECO:0000259" key="7">
    <source>
        <dbReference type="Pfam" id="PF14322"/>
    </source>
</evidence>
<organism evidence="8 9">
    <name type="scientific">Mangrovibacterium diazotrophicum</name>
    <dbReference type="NCBI Taxonomy" id="1261403"/>
    <lineage>
        <taxon>Bacteria</taxon>
        <taxon>Pseudomonadati</taxon>
        <taxon>Bacteroidota</taxon>
        <taxon>Bacteroidia</taxon>
        <taxon>Marinilabiliales</taxon>
        <taxon>Prolixibacteraceae</taxon>
        <taxon>Mangrovibacterium</taxon>
    </lineage>
</organism>
<dbReference type="AlphaFoldDB" id="A0A419VYA3"/>
<comment type="subcellular location">
    <subcellularLocation>
        <location evidence="1">Cell outer membrane</location>
    </subcellularLocation>
</comment>
<dbReference type="Pfam" id="PF14322">
    <property type="entry name" value="SusD-like_3"/>
    <property type="match status" value="1"/>
</dbReference>
<dbReference type="PROSITE" id="PS51257">
    <property type="entry name" value="PROKAR_LIPOPROTEIN"/>
    <property type="match status" value="1"/>
</dbReference>
<comment type="similarity">
    <text evidence="2">Belongs to the SusD family.</text>
</comment>
<dbReference type="Proteomes" id="UP000283387">
    <property type="component" value="Unassembled WGS sequence"/>
</dbReference>
<comment type="caution">
    <text evidence="8">The sequence shown here is derived from an EMBL/GenBank/DDBJ whole genome shotgun (WGS) entry which is preliminary data.</text>
</comment>
<evidence type="ECO:0000313" key="9">
    <source>
        <dbReference type="Proteomes" id="UP000283387"/>
    </source>
</evidence>
<proteinExistence type="inferred from homology"/>
<evidence type="ECO:0000256" key="2">
    <source>
        <dbReference type="ARBA" id="ARBA00006275"/>
    </source>
</evidence>
<name>A0A419VYA3_9BACT</name>
<dbReference type="Pfam" id="PF07980">
    <property type="entry name" value="SusD_RagB"/>
    <property type="match status" value="1"/>
</dbReference>
<evidence type="ECO:0000256" key="1">
    <source>
        <dbReference type="ARBA" id="ARBA00004442"/>
    </source>
</evidence>
<accession>A0A419VYA3</accession>
<dbReference type="RefSeq" id="WP_120274371.1">
    <property type="nucleotide sequence ID" value="NZ_RAPN01000002.1"/>
</dbReference>
<sequence length="533" mass="59481">MKTKLIYIFTVVVALGFLGGCTSRLDEVVQQGTTSTDSFYQTDDDALEAVAAVYLGWRNLGYSDFWLKNALSDDIYAGGGSRGDNSILEQLNEYRFSTSNSQLTDYFSGLYALIYRANLVINNFEGDTDIKQRAIAEAKAARGWAYFNLVTLWGPVPLVTGLLAPSEYQQTNGEVSAIWAQIETDYSDAINSGILPEKSGTTDQTPGARISKQAVQAFLGKAYVFQGKYSEAATMLKLVINSEKYDLIDDYANVLRDVQDFGEENIFELNSLNDVENPWSQGNYYVGTMMGWRADKLNLYGYYYGVHELFPGGWGFGSPRKELYDAFVAEETESGYRLNATLRTYAQVNTIGAPFVPVVLNAGTSLYGNTGYFNWKWRLIGSEVIEGTWGMVISANYRLMRYSEVLLLAAEACLESGDNTSALTYINEVRDRAQLSQLTSVTLDDIKTEKRLELCLEGVRYQDLVRWGDAATYLGTQGKEVPIFSGYAEDGSYDVSYPYSNSSYGFKAGKHELLPFPEHEMLVNQNITQNPGW</sequence>
<dbReference type="InterPro" id="IPR033985">
    <property type="entry name" value="SusD-like_N"/>
</dbReference>
<dbReference type="GO" id="GO:0009279">
    <property type="term" value="C:cell outer membrane"/>
    <property type="evidence" value="ECO:0007669"/>
    <property type="project" value="UniProtKB-SubCell"/>
</dbReference>
<reference evidence="8 9" key="1">
    <citation type="submission" date="2018-09" db="EMBL/GenBank/DDBJ databases">
        <title>Genomic Encyclopedia of Archaeal and Bacterial Type Strains, Phase II (KMG-II): from individual species to whole genera.</title>
        <authorList>
            <person name="Goeker M."/>
        </authorList>
    </citation>
    <scope>NUCLEOTIDE SEQUENCE [LARGE SCALE GENOMIC DNA]</scope>
    <source>
        <strain evidence="8 9">DSM 27148</strain>
    </source>
</reference>
<dbReference type="Gene3D" id="1.25.40.390">
    <property type="match status" value="1"/>
</dbReference>
<keyword evidence="4" id="KW-0472">Membrane</keyword>
<keyword evidence="9" id="KW-1185">Reference proteome</keyword>
<dbReference type="SUPFAM" id="SSF48452">
    <property type="entry name" value="TPR-like"/>
    <property type="match status" value="1"/>
</dbReference>
<feature type="domain" description="RagB/SusD" evidence="6">
    <location>
        <begin position="367"/>
        <end position="533"/>
    </location>
</feature>
<evidence type="ECO:0000259" key="6">
    <source>
        <dbReference type="Pfam" id="PF07980"/>
    </source>
</evidence>
<keyword evidence="5" id="KW-0998">Cell outer membrane</keyword>
<dbReference type="InterPro" id="IPR011990">
    <property type="entry name" value="TPR-like_helical_dom_sf"/>
</dbReference>
<feature type="domain" description="SusD-like N-terminal" evidence="7">
    <location>
        <begin position="48"/>
        <end position="223"/>
    </location>
</feature>
<dbReference type="EMBL" id="RAPN01000002">
    <property type="protein sequence ID" value="RKD88188.1"/>
    <property type="molecule type" value="Genomic_DNA"/>
</dbReference>